<feature type="compositionally biased region" description="Low complexity" evidence="9">
    <location>
        <begin position="463"/>
        <end position="478"/>
    </location>
</feature>
<dbReference type="SMART" id="SM00297">
    <property type="entry name" value="BROMO"/>
    <property type="match status" value="2"/>
</dbReference>
<dbReference type="GeneID" id="27724574"/>
<dbReference type="PANTHER" id="PTHR16062:SF21">
    <property type="entry name" value="CHROMATIN STRUCTURE-REMODELING COMPLEX SUBUNIT RSC1-RELATED"/>
    <property type="match status" value="1"/>
</dbReference>
<dbReference type="SUPFAM" id="SSF47370">
    <property type="entry name" value="Bromodomain"/>
    <property type="match status" value="2"/>
</dbReference>
<gene>
    <name evidence="11" type="ORF">SAPIO_CDS5502</name>
</gene>
<dbReference type="EMBL" id="JOWA01000099">
    <property type="protein sequence ID" value="KEZ42335.1"/>
    <property type="molecule type" value="Genomic_DNA"/>
</dbReference>
<evidence type="ECO:0000256" key="9">
    <source>
        <dbReference type="SAM" id="MobiDB-lite"/>
    </source>
</evidence>
<feature type="compositionally biased region" description="Polar residues" evidence="9">
    <location>
        <begin position="423"/>
        <end position="432"/>
    </location>
</feature>
<dbReference type="GO" id="GO:0003682">
    <property type="term" value="F:chromatin binding"/>
    <property type="evidence" value="ECO:0007669"/>
    <property type="project" value="TreeGrafter"/>
</dbReference>
<dbReference type="FunFam" id="1.20.920.10:FF:000083">
    <property type="entry name" value="WGS project CABT00000000 data, contig 2.8"/>
    <property type="match status" value="1"/>
</dbReference>
<proteinExistence type="predicted"/>
<evidence type="ECO:0000256" key="1">
    <source>
        <dbReference type="ARBA" id="ARBA00004123"/>
    </source>
</evidence>
<evidence type="ECO:0000256" key="8">
    <source>
        <dbReference type="PROSITE-ProRule" id="PRU00035"/>
    </source>
</evidence>
<keyword evidence="3" id="KW-0156">Chromatin regulator</keyword>
<keyword evidence="2" id="KW-0677">Repeat</keyword>
<organism evidence="11 12">
    <name type="scientific">Pseudallescheria apiosperma</name>
    <name type="common">Scedosporium apiospermum</name>
    <dbReference type="NCBI Taxonomy" id="563466"/>
    <lineage>
        <taxon>Eukaryota</taxon>
        <taxon>Fungi</taxon>
        <taxon>Dikarya</taxon>
        <taxon>Ascomycota</taxon>
        <taxon>Pezizomycotina</taxon>
        <taxon>Sordariomycetes</taxon>
        <taxon>Hypocreomycetidae</taxon>
        <taxon>Microascales</taxon>
        <taxon>Microascaceae</taxon>
        <taxon>Scedosporium</taxon>
    </lineage>
</organism>
<dbReference type="GO" id="GO:0006338">
    <property type="term" value="P:chromatin remodeling"/>
    <property type="evidence" value="ECO:0007669"/>
    <property type="project" value="InterPro"/>
</dbReference>
<feature type="compositionally biased region" description="Basic and acidic residues" evidence="9">
    <location>
        <begin position="14"/>
        <end position="39"/>
    </location>
</feature>
<evidence type="ECO:0000256" key="2">
    <source>
        <dbReference type="ARBA" id="ARBA00022737"/>
    </source>
</evidence>
<comment type="subcellular location">
    <subcellularLocation>
        <location evidence="1">Nucleus</location>
    </subcellularLocation>
</comment>
<feature type="compositionally biased region" description="Pro residues" evidence="9">
    <location>
        <begin position="538"/>
        <end position="548"/>
    </location>
</feature>
<evidence type="ECO:0000256" key="5">
    <source>
        <dbReference type="ARBA" id="ARBA00023117"/>
    </source>
</evidence>
<feature type="compositionally biased region" description="Acidic residues" evidence="9">
    <location>
        <begin position="208"/>
        <end position="244"/>
    </location>
</feature>
<dbReference type="InterPro" id="IPR037382">
    <property type="entry name" value="Rsc/polybromo"/>
</dbReference>
<keyword evidence="4" id="KW-0805">Transcription regulation</keyword>
<dbReference type="KEGG" id="sapo:SAPIO_CDS5502"/>
<dbReference type="Pfam" id="PF22994">
    <property type="entry name" value="RSC4_Ig_like"/>
    <property type="match status" value="1"/>
</dbReference>
<evidence type="ECO:0000256" key="6">
    <source>
        <dbReference type="ARBA" id="ARBA00023163"/>
    </source>
</evidence>
<comment type="caution">
    <text evidence="11">The sequence shown here is derived from an EMBL/GenBank/DDBJ whole genome shotgun (WGS) entry which is preliminary data.</text>
</comment>
<dbReference type="HOGENOM" id="CLU_012767_0_0_1"/>
<feature type="compositionally biased region" description="Polar residues" evidence="9">
    <location>
        <begin position="442"/>
        <end position="458"/>
    </location>
</feature>
<feature type="region of interest" description="Disordered" evidence="9">
    <location>
        <begin position="409"/>
        <end position="553"/>
    </location>
</feature>
<feature type="compositionally biased region" description="Low complexity" evidence="9">
    <location>
        <begin position="485"/>
        <end position="495"/>
    </location>
</feature>
<feature type="domain" description="Bromo" evidence="10">
    <location>
        <begin position="59"/>
        <end position="129"/>
    </location>
</feature>
<dbReference type="OMA" id="LWTNAYF"/>
<dbReference type="InterPro" id="IPR036427">
    <property type="entry name" value="Bromodomain-like_sf"/>
</dbReference>
<keyword evidence="7" id="KW-0539">Nucleus</keyword>
<dbReference type="OrthoDB" id="6017at2759"/>
<feature type="region of interest" description="Disordered" evidence="9">
    <location>
        <begin position="153"/>
        <end position="262"/>
    </location>
</feature>
<keyword evidence="5 8" id="KW-0103">Bromodomain</keyword>
<feature type="region of interest" description="Disordered" evidence="9">
    <location>
        <begin position="1"/>
        <end position="44"/>
    </location>
</feature>
<evidence type="ECO:0000256" key="3">
    <source>
        <dbReference type="ARBA" id="ARBA00022853"/>
    </source>
</evidence>
<evidence type="ECO:0000256" key="4">
    <source>
        <dbReference type="ARBA" id="ARBA00023015"/>
    </source>
</evidence>
<dbReference type="InterPro" id="IPR001487">
    <property type="entry name" value="Bromodomain"/>
</dbReference>
<feature type="compositionally biased region" description="Basic and acidic residues" evidence="9">
    <location>
        <begin position="189"/>
        <end position="207"/>
    </location>
</feature>
<evidence type="ECO:0000259" key="10">
    <source>
        <dbReference type="PROSITE" id="PS50014"/>
    </source>
</evidence>
<dbReference type="CDD" id="cd04369">
    <property type="entry name" value="Bromodomain"/>
    <property type="match status" value="2"/>
</dbReference>
<accession>A0A084G4S3</accession>
<sequence>MDNKRKSRSSRTSVDVDERASKRRRIPQDADITKGETHETTTQSGLGFLEQIRRTADKNGRLVAGHFEKLLPRESNADYYRKTRLPISLEIIEEKLKNGDFANMTELESYFKRMVMNAKDFYPRNSQVFEDAERVRKALSNYMVKNNPAYQTKGYQAFPTPLPPEGSTDDASRDDSKSSRSRQSNSRSKTADKEEVKEKEDDESPAKDEEDDPEADEGNGEEEDDGDEGAEEEEEEDDEAEEEPVLVIPKRRGPGRPPKNPVLHAQKMAAKAAMQGKADSQYQNVPYKGLNFQQAQEKIVEELLRKKGDGYEYFEPFINLPPRSLRDYYRIITEPLSIRKLQKMVKGIHGRNDAAGVSDFKGWGAFEEKSSLLWKNAYYYNEEGSDIHELAKELEGFFKEQLEEAKAVVQEPPQPKIKLKVPTTESAASSKKITIHVGGRSGSTDSQTAIQSGASQNGEAPGSAAMVRRTTASSTAATPLEKGGSVSVASPSPSVRGKPVEEVKHLPATPVANGAIGAPQGQPAVTGMPNGVTAPPVQQAPPPPPPNPIWDSPYRAEGKGLSNGLMASLVVRPHSTVAQQKLPTLTLQGSPKQCHRSQVYHVSLKMDVRIGIYPQLTDDFQKSQRPYQLWVLHNGRILQINQIGNPGQRTLLCETMLGRGLNTIEAQVISQIPPDKRVAGGPEAELEKPDGVVLPTVESLVEGKEAARYQGELRTARVKEYLSILDGPARQRTLEEIREKYRKARTASVNPKLELVQDPHPEPLLIDPVLLAIGIERARRGDNGDNVSSV</sequence>
<dbReference type="PANTHER" id="PTHR16062">
    <property type="entry name" value="SWI/SNF-RELATED"/>
    <property type="match status" value="1"/>
</dbReference>
<evidence type="ECO:0000313" key="12">
    <source>
        <dbReference type="Proteomes" id="UP000028545"/>
    </source>
</evidence>
<dbReference type="Proteomes" id="UP000028545">
    <property type="component" value="Unassembled WGS sequence"/>
</dbReference>
<reference evidence="11 12" key="1">
    <citation type="journal article" date="2014" name="Genome Announc.">
        <title>Draft genome sequence of the pathogenic fungus Scedosporium apiospermum.</title>
        <authorList>
            <person name="Vandeputte P."/>
            <person name="Ghamrawi S."/>
            <person name="Rechenmann M."/>
            <person name="Iltis A."/>
            <person name="Giraud S."/>
            <person name="Fleury M."/>
            <person name="Thornton C."/>
            <person name="Delhaes L."/>
            <person name="Meyer W."/>
            <person name="Papon N."/>
            <person name="Bouchara J.P."/>
        </authorList>
    </citation>
    <scope>NUCLEOTIDE SEQUENCE [LARGE SCALE GENOMIC DNA]</scope>
    <source>
        <strain evidence="11 12">IHEM 14462</strain>
    </source>
</reference>
<protein>
    <recommendedName>
        <fullName evidence="10">Bromo domain-containing protein</fullName>
    </recommendedName>
</protein>
<dbReference type="InterPro" id="IPR054551">
    <property type="entry name" value="RSC4_Ig-like"/>
</dbReference>
<dbReference type="GO" id="GO:0016586">
    <property type="term" value="C:RSC-type complex"/>
    <property type="evidence" value="ECO:0007669"/>
    <property type="project" value="InterPro"/>
</dbReference>
<dbReference type="AlphaFoldDB" id="A0A084G4S3"/>
<dbReference type="VEuPathDB" id="FungiDB:SAPIO_CDS5502"/>
<evidence type="ECO:0000313" key="11">
    <source>
        <dbReference type="EMBL" id="KEZ42335.1"/>
    </source>
</evidence>
<dbReference type="PROSITE" id="PS50014">
    <property type="entry name" value="BROMODOMAIN_2"/>
    <property type="match status" value="2"/>
</dbReference>
<keyword evidence="6" id="KW-0804">Transcription</keyword>
<keyword evidence="12" id="KW-1185">Reference proteome</keyword>
<evidence type="ECO:0000256" key="7">
    <source>
        <dbReference type="ARBA" id="ARBA00023242"/>
    </source>
</evidence>
<dbReference type="GO" id="GO:0006368">
    <property type="term" value="P:transcription elongation by RNA polymerase II"/>
    <property type="evidence" value="ECO:0007669"/>
    <property type="project" value="TreeGrafter"/>
</dbReference>
<dbReference type="Gene3D" id="1.20.920.10">
    <property type="entry name" value="Bromodomain-like"/>
    <property type="match status" value="2"/>
</dbReference>
<feature type="domain" description="Bromo" evidence="10">
    <location>
        <begin position="309"/>
        <end position="388"/>
    </location>
</feature>
<dbReference type="RefSeq" id="XP_016642134.1">
    <property type="nucleotide sequence ID" value="XM_016787819.1"/>
</dbReference>
<dbReference type="Pfam" id="PF00439">
    <property type="entry name" value="Bromodomain"/>
    <property type="match status" value="2"/>
</dbReference>
<name>A0A084G4S3_PSEDA</name>